<gene>
    <name evidence="1" type="ORF">NDU88_001939</name>
</gene>
<reference evidence="1" key="1">
    <citation type="journal article" date="2022" name="bioRxiv">
        <title>Sequencing and chromosome-scale assembly of the giantPleurodeles waltlgenome.</title>
        <authorList>
            <person name="Brown T."/>
            <person name="Elewa A."/>
            <person name="Iarovenko S."/>
            <person name="Subramanian E."/>
            <person name="Araus A.J."/>
            <person name="Petzold A."/>
            <person name="Susuki M."/>
            <person name="Suzuki K.-i.T."/>
            <person name="Hayashi T."/>
            <person name="Toyoda A."/>
            <person name="Oliveira C."/>
            <person name="Osipova E."/>
            <person name="Leigh N.D."/>
            <person name="Simon A."/>
            <person name="Yun M.H."/>
        </authorList>
    </citation>
    <scope>NUCLEOTIDE SEQUENCE</scope>
    <source>
        <strain evidence="1">20211129_DDA</strain>
        <tissue evidence="1">Liver</tissue>
    </source>
</reference>
<evidence type="ECO:0000313" key="1">
    <source>
        <dbReference type="EMBL" id="KAJ1104528.1"/>
    </source>
</evidence>
<accession>A0AAV7MLS1</accession>
<comment type="caution">
    <text evidence="1">The sequence shown here is derived from an EMBL/GenBank/DDBJ whole genome shotgun (WGS) entry which is preliminary data.</text>
</comment>
<keyword evidence="2" id="KW-1185">Reference proteome</keyword>
<sequence length="177" mass="19463">MTWSHGTGDHCSGESTPKIERELGRRDTGQCRGRDQGFAVQACGRLHASEDFTHMGNCGMCFRLPQALVPMDPTMSAFPLAAVPQGPCYYSKLQREMATASTMNDRTLKEMLTKPTGGKEEDGLTLLGQAQKADGDSIESPVTCMFLGALFTSLKEDLQTVKKDRLRDLKEVRCEVV</sequence>
<dbReference type="Proteomes" id="UP001066276">
    <property type="component" value="Chromosome 9"/>
</dbReference>
<name>A0AAV7MLS1_PLEWA</name>
<evidence type="ECO:0000313" key="2">
    <source>
        <dbReference type="Proteomes" id="UP001066276"/>
    </source>
</evidence>
<dbReference type="EMBL" id="JANPWB010000013">
    <property type="protein sequence ID" value="KAJ1104528.1"/>
    <property type="molecule type" value="Genomic_DNA"/>
</dbReference>
<protein>
    <submittedName>
        <fullName evidence="1">Uncharacterized protein</fullName>
    </submittedName>
</protein>
<organism evidence="1 2">
    <name type="scientific">Pleurodeles waltl</name>
    <name type="common">Iberian ribbed newt</name>
    <dbReference type="NCBI Taxonomy" id="8319"/>
    <lineage>
        <taxon>Eukaryota</taxon>
        <taxon>Metazoa</taxon>
        <taxon>Chordata</taxon>
        <taxon>Craniata</taxon>
        <taxon>Vertebrata</taxon>
        <taxon>Euteleostomi</taxon>
        <taxon>Amphibia</taxon>
        <taxon>Batrachia</taxon>
        <taxon>Caudata</taxon>
        <taxon>Salamandroidea</taxon>
        <taxon>Salamandridae</taxon>
        <taxon>Pleurodelinae</taxon>
        <taxon>Pleurodeles</taxon>
    </lineage>
</organism>
<proteinExistence type="predicted"/>
<dbReference type="AlphaFoldDB" id="A0AAV7MLS1"/>